<evidence type="ECO:0000313" key="2">
    <source>
        <dbReference type="EMBL" id="QBK31844.1"/>
    </source>
</evidence>
<dbReference type="GO" id="GO:0005829">
    <property type="term" value="C:cytosol"/>
    <property type="evidence" value="ECO:0007669"/>
    <property type="project" value="TreeGrafter"/>
</dbReference>
<protein>
    <submittedName>
        <fullName evidence="2">Hydantoinase B/oxoprolinase family protein</fullName>
    </submittedName>
</protein>
<dbReference type="InterPro" id="IPR003692">
    <property type="entry name" value="Hydantoinase_B"/>
</dbReference>
<dbReference type="Pfam" id="PF02538">
    <property type="entry name" value="Hydantoinase_B"/>
    <property type="match status" value="1"/>
</dbReference>
<dbReference type="KEGG" id="rpod:E0E05_15275"/>
<dbReference type="OrthoDB" id="9761586at2"/>
<dbReference type="Proteomes" id="UP000293719">
    <property type="component" value="Chromosome"/>
</dbReference>
<organism evidence="2 3">
    <name type="scientific">Roseitalea porphyridii</name>
    <dbReference type="NCBI Taxonomy" id="1852022"/>
    <lineage>
        <taxon>Bacteria</taxon>
        <taxon>Pseudomonadati</taxon>
        <taxon>Pseudomonadota</taxon>
        <taxon>Alphaproteobacteria</taxon>
        <taxon>Hyphomicrobiales</taxon>
        <taxon>Ahrensiaceae</taxon>
        <taxon>Roseitalea</taxon>
    </lineage>
</organism>
<keyword evidence="3" id="KW-1185">Reference proteome</keyword>
<dbReference type="AlphaFoldDB" id="A0A4P6V4V4"/>
<dbReference type="EMBL" id="CP036532">
    <property type="protein sequence ID" value="QBK31844.1"/>
    <property type="molecule type" value="Genomic_DNA"/>
</dbReference>
<reference evidence="2 3" key="1">
    <citation type="journal article" date="2017" name="Int. J. Syst. Evol. Microbiol.">
        <title>Roseitalea porphyridii gen. nov., sp. nov., isolated from a red alga, and reclassification of Hoeflea suaedae Chung et al. 2013 as Pseudohoeflea suaedae gen. nov., comb. nov.</title>
        <authorList>
            <person name="Hyeon J.W."/>
            <person name="Jeong S.E."/>
            <person name="Baek K."/>
            <person name="Jeon C.O."/>
        </authorList>
    </citation>
    <scope>NUCLEOTIDE SEQUENCE [LARGE SCALE GENOMIC DNA]</scope>
    <source>
        <strain evidence="2 3">MA7-20</strain>
    </source>
</reference>
<feature type="domain" description="Hydantoinase B/oxoprolinase" evidence="1">
    <location>
        <begin position="23"/>
        <end position="542"/>
    </location>
</feature>
<evidence type="ECO:0000313" key="3">
    <source>
        <dbReference type="Proteomes" id="UP000293719"/>
    </source>
</evidence>
<dbReference type="GO" id="GO:0006749">
    <property type="term" value="P:glutathione metabolic process"/>
    <property type="evidence" value="ECO:0007669"/>
    <property type="project" value="TreeGrafter"/>
</dbReference>
<dbReference type="GeneID" id="90768668"/>
<evidence type="ECO:0000259" key="1">
    <source>
        <dbReference type="Pfam" id="PF02538"/>
    </source>
</evidence>
<dbReference type="GO" id="GO:0017168">
    <property type="term" value="F:5-oxoprolinase (ATP-hydrolyzing) activity"/>
    <property type="evidence" value="ECO:0007669"/>
    <property type="project" value="TreeGrafter"/>
</dbReference>
<gene>
    <name evidence="2" type="ORF">E0E05_15275</name>
</gene>
<dbReference type="PANTHER" id="PTHR11365:SF23">
    <property type="entry name" value="HYPOTHETICAL 5-OXOPROLINASE (EUROFUNG)-RELATED"/>
    <property type="match status" value="1"/>
</dbReference>
<accession>A0A4P6V4V4</accession>
<name>A0A4P6V4V4_9HYPH</name>
<proteinExistence type="predicted"/>
<dbReference type="InterPro" id="IPR045079">
    <property type="entry name" value="Oxoprolinase-like"/>
</dbReference>
<sequence>MTLKEPVVHKAGRFDKGAVGDVDPITTEVVRHALNSAANQMKRALVRTAFSPIIYEVLDFAVAIYDDKVRLLAQAPSLPLFMGTLNFCIAEAVRNAGGPEALEPGDALIYNWPFGTGSHPQDVAIIMPVFHDDDELIGYTAIKGHWLDIAAKDPYCTDTTDVFQEGTIFPGVKIYKRGELNDDIFRMVLANSRVPDMVRGDLDAQVTGCRVGARGFKEVVERFGLETCRAAVENMFDHGEAIVRSYFDKIPDGRYVGHGEMDDDGISDASIPFEVALEISGSDVRIDFSAAPEAREGPVNSPLPSTISASRVAITMLAGYGEAPHEGHFRPIEVVTRPGSMFDPLPPAPSFLYAWPALQAIEVIYNAIAKALPEAVPAQSGGCIGSVVWWGTRAATGEAWADGAPHPMGQGAWHDGDGGTMLHISESATRFTPVEVWEQRNPWLVERMALATDSGGAGRHRGGAGIDFEFRMLEDTYITSIFERSKNAPWGLEGGREGRPNNAIVVMPDGTEHRVAKATRFLVPKDGVVRLMTGGGGGYGAPSERPAERVRTDLDDGYISDVFARTHYPHAFD</sequence>
<dbReference type="RefSeq" id="WP_131617493.1">
    <property type="nucleotide sequence ID" value="NZ_CP036532.1"/>
</dbReference>
<dbReference type="PANTHER" id="PTHR11365">
    <property type="entry name" value="5-OXOPROLINASE RELATED"/>
    <property type="match status" value="1"/>
</dbReference>